<reference evidence="1 2" key="1">
    <citation type="submission" date="2022-03" db="EMBL/GenBank/DDBJ databases">
        <title>Genome data of Colletotrichum spp.</title>
        <authorList>
            <person name="Utami Y.D."/>
            <person name="Hiruma K."/>
        </authorList>
    </citation>
    <scope>NUCLEOTIDE SEQUENCE [LARGE SCALE GENOMIC DNA]</scope>
    <source>
        <strain evidence="1 2">MAFF 239500</strain>
    </source>
</reference>
<organism evidence="1 2">
    <name type="scientific">Colletotrichum spaethianum</name>
    <dbReference type="NCBI Taxonomy" id="700344"/>
    <lineage>
        <taxon>Eukaryota</taxon>
        <taxon>Fungi</taxon>
        <taxon>Dikarya</taxon>
        <taxon>Ascomycota</taxon>
        <taxon>Pezizomycotina</taxon>
        <taxon>Sordariomycetes</taxon>
        <taxon>Hypocreomycetidae</taxon>
        <taxon>Glomerellales</taxon>
        <taxon>Glomerellaceae</taxon>
        <taxon>Colletotrichum</taxon>
        <taxon>Colletotrichum spaethianum species complex</taxon>
    </lineage>
</organism>
<keyword evidence="2" id="KW-1185">Reference proteome</keyword>
<protein>
    <submittedName>
        <fullName evidence="1">Uncharacterized protein</fullName>
    </submittedName>
</protein>
<sequence length="64" mass="7717">MSLSFDLTVWESEEYYKFWKAKQERLADEAKRTMTKRTLDFFEEALEVARLPYPNPFLPYQASC</sequence>
<dbReference type="Proteomes" id="UP001055115">
    <property type="component" value="Unassembled WGS sequence"/>
</dbReference>
<dbReference type="AlphaFoldDB" id="A0AA37LLN2"/>
<evidence type="ECO:0000313" key="2">
    <source>
        <dbReference type="Proteomes" id="UP001055115"/>
    </source>
</evidence>
<name>A0AA37LLN2_9PEZI</name>
<evidence type="ECO:0000313" key="1">
    <source>
        <dbReference type="EMBL" id="GKT46902.1"/>
    </source>
</evidence>
<proteinExistence type="predicted"/>
<dbReference type="GeneID" id="73327885"/>
<accession>A0AA37LLN2</accession>
<dbReference type="RefSeq" id="XP_049129252.1">
    <property type="nucleotide sequence ID" value="XM_049273295.1"/>
</dbReference>
<comment type="caution">
    <text evidence="1">The sequence shown here is derived from an EMBL/GenBank/DDBJ whole genome shotgun (WGS) entry which is preliminary data.</text>
</comment>
<gene>
    <name evidence="1" type="ORF">ColSpa_07083</name>
</gene>
<dbReference type="EMBL" id="BQXU01000017">
    <property type="protein sequence ID" value="GKT46902.1"/>
    <property type="molecule type" value="Genomic_DNA"/>
</dbReference>